<keyword evidence="3" id="KW-1185">Reference proteome</keyword>
<dbReference type="PANTHER" id="PTHR10174">
    <property type="entry name" value="ALPHA-TOCOPHEROL TRANSFER PROTEIN-RELATED"/>
    <property type="match status" value="1"/>
</dbReference>
<dbReference type="Gene3D" id="3.40.525.10">
    <property type="entry name" value="CRAL-TRIO lipid binding domain"/>
    <property type="match status" value="1"/>
</dbReference>
<dbReference type="InterPro" id="IPR036865">
    <property type="entry name" value="CRAL-TRIO_dom_sf"/>
</dbReference>
<dbReference type="InterPro" id="IPR001251">
    <property type="entry name" value="CRAL-TRIO_dom"/>
</dbReference>
<dbReference type="InterPro" id="IPR011074">
    <property type="entry name" value="CRAL/TRIO_N_dom"/>
</dbReference>
<dbReference type="GO" id="GO:0016020">
    <property type="term" value="C:membrane"/>
    <property type="evidence" value="ECO:0007669"/>
    <property type="project" value="TreeGrafter"/>
</dbReference>
<gene>
    <name evidence="2" type="ORF">JTE90_004955</name>
</gene>
<dbReference type="GO" id="GO:1902936">
    <property type="term" value="F:phosphatidylinositol bisphosphate binding"/>
    <property type="evidence" value="ECO:0007669"/>
    <property type="project" value="TreeGrafter"/>
</dbReference>
<dbReference type="CDD" id="cd00170">
    <property type="entry name" value="SEC14"/>
    <property type="match status" value="1"/>
</dbReference>
<feature type="domain" description="CRAL-TRIO" evidence="1">
    <location>
        <begin position="155"/>
        <end position="271"/>
    </location>
</feature>
<reference evidence="2 3" key="1">
    <citation type="journal article" date="2022" name="Nat. Ecol. Evol.">
        <title>A masculinizing supergene underlies an exaggerated male reproductive morph in a spider.</title>
        <authorList>
            <person name="Hendrickx F."/>
            <person name="De Corte Z."/>
            <person name="Sonet G."/>
            <person name="Van Belleghem S.M."/>
            <person name="Kostlbacher S."/>
            <person name="Vangestel C."/>
        </authorList>
    </citation>
    <scope>NUCLEOTIDE SEQUENCE [LARGE SCALE GENOMIC DNA]</scope>
    <source>
        <strain evidence="2">W744_W776</strain>
    </source>
</reference>
<dbReference type="PANTHER" id="PTHR10174:SF130">
    <property type="entry name" value="ALPHA-TOCOPHEROL TRANSFER PROTEIN-LIKE"/>
    <property type="match status" value="1"/>
</dbReference>
<dbReference type="PRINTS" id="PR00180">
    <property type="entry name" value="CRETINALDHBP"/>
</dbReference>
<dbReference type="SUPFAM" id="SSF52087">
    <property type="entry name" value="CRAL/TRIO domain"/>
    <property type="match status" value="1"/>
</dbReference>
<dbReference type="PROSITE" id="PS50191">
    <property type="entry name" value="CRAL_TRIO"/>
    <property type="match status" value="1"/>
</dbReference>
<proteinExistence type="predicted"/>
<dbReference type="InterPro" id="IPR036273">
    <property type="entry name" value="CRAL/TRIO_N_dom_sf"/>
</dbReference>
<dbReference type="Pfam" id="PF03765">
    <property type="entry name" value="CRAL_TRIO_N"/>
    <property type="match status" value="1"/>
</dbReference>
<accession>A0AAV6V9L9</accession>
<sequence>MYDRIDIRTAKKGVEILPLEMGYLPEFFQKKAELELDETPEKIIEYTNQIREMIKQDNKLMDYDFDDDWIVQYLRCRKFNVEKTFQRLKIAKSWINKYPEAYTNYSFDETIRTISDRICTVLPWRCHEGCAIVLIELDNWRPNLFPVDAMKRMFVLLVLQALKAEPMTQVNGFKVIIDVKCSSIRYLRHCTPQNMYMLYSGIFEVSPGRFKAIHVVNDSLTFKTAWLIIKQFMSSKVKERVHFHSSKKTLLDLFPKDVLPVSFGGDLENYDQTAWLKNRMTPEALASLGGGCMEKMAMEA</sequence>
<organism evidence="2 3">
    <name type="scientific">Oedothorax gibbosus</name>
    <dbReference type="NCBI Taxonomy" id="931172"/>
    <lineage>
        <taxon>Eukaryota</taxon>
        <taxon>Metazoa</taxon>
        <taxon>Ecdysozoa</taxon>
        <taxon>Arthropoda</taxon>
        <taxon>Chelicerata</taxon>
        <taxon>Arachnida</taxon>
        <taxon>Araneae</taxon>
        <taxon>Araneomorphae</taxon>
        <taxon>Entelegynae</taxon>
        <taxon>Araneoidea</taxon>
        <taxon>Linyphiidae</taxon>
        <taxon>Erigoninae</taxon>
        <taxon>Oedothorax</taxon>
    </lineage>
</organism>
<name>A0AAV6V9L9_9ARAC</name>
<dbReference type="EMBL" id="JAFNEN010000129">
    <property type="protein sequence ID" value="KAG8193132.1"/>
    <property type="molecule type" value="Genomic_DNA"/>
</dbReference>
<dbReference type="SMART" id="SM00516">
    <property type="entry name" value="SEC14"/>
    <property type="match status" value="1"/>
</dbReference>
<dbReference type="SUPFAM" id="SSF46938">
    <property type="entry name" value="CRAL/TRIO N-terminal domain"/>
    <property type="match status" value="1"/>
</dbReference>
<evidence type="ECO:0000313" key="2">
    <source>
        <dbReference type="EMBL" id="KAG8193132.1"/>
    </source>
</evidence>
<evidence type="ECO:0000313" key="3">
    <source>
        <dbReference type="Proteomes" id="UP000827092"/>
    </source>
</evidence>
<comment type="caution">
    <text evidence="2">The sequence shown here is derived from an EMBL/GenBank/DDBJ whole genome shotgun (WGS) entry which is preliminary data.</text>
</comment>
<evidence type="ECO:0000259" key="1">
    <source>
        <dbReference type="PROSITE" id="PS50191"/>
    </source>
</evidence>
<dbReference type="Gene3D" id="1.10.8.20">
    <property type="entry name" value="N-terminal domain of phosphatidylinositol transfer protein sec14p"/>
    <property type="match status" value="1"/>
</dbReference>
<dbReference type="SMART" id="SM01100">
    <property type="entry name" value="CRAL_TRIO_N"/>
    <property type="match status" value="1"/>
</dbReference>
<dbReference type="Gene3D" id="1.20.5.1200">
    <property type="entry name" value="Alpha-tocopherol transfer"/>
    <property type="match status" value="1"/>
</dbReference>
<dbReference type="AlphaFoldDB" id="A0AAV6V9L9"/>
<protein>
    <recommendedName>
        <fullName evidence="1">CRAL-TRIO domain-containing protein</fullName>
    </recommendedName>
</protein>
<dbReference type="Pfam" id="PF00650">
    <property type="entry name" value="CRAL_TRIO"/>
    <property type="match status" value="1"/>
</dbReference>
<dbReference type="Proteomes" id="UP000827092">
    <property type="component" value="Unassembled WGS sequence"/>
</dbReference>